<feature type="domain" description="NAD/GMP synthase" evidence="6">
    <location>
        <begin position="76"/>
        <end position="168"/>
    </location>
</feature>
<evidence type="ECO:0000313" key="7">
    <source>
        <dbReference type="EMBL" id="KAK2608825.1"/>
    </source>
</evidence>
<gene>
    <name evidence="7" type="ORF">QQS21_002682</name>
</gene>
<evidence type="ECO:0000256" key="1">
    <source>
        <dbReference type="ARBA" id="ARBA00004790"/>
    </source>
</evidence>
<dbReference type="GO" id="GO:0004359">
    <property type="term" value="F:glutaminase activity"/>
    <property type="evidence" value="ECO:0007669"/>
    <property type="project" value="InterPro"/>
</dbReference>
<evidence type="ECO:0000313" key="8">
    <source>
        <dbReference type="Proteomes" id="UP001251528"/>
    </source>
</evidence>
<comment type="pathway">
    <text evidence="1">Cofactor biosynthesis; NAD(+) biosynthesis.</text>
</comment>
<dbReference type="InterPro" id="IPR022310">
    <property type="entry name" value="NAD/GMP_synthase"/>
</dbReference>
<comment type="caution">
    <text evidence="7">The sequence shown here is derived from an EMBL/GenBank/DDBJ whole genome shotgun (WGS) entry which is preliminary data.</text>
</comment>
<evidence type="ECO:0000256" key="3">
    <source>
        <dbReference type="ARBA" id="ARBA00022741"/>
    </source>
</evidence>
<keyword evidence="3" id="KW-0547">Nucleotide-binding</keyword>
<keyword evidence="2" id="KW-0436">Ligase</keyword>
<organism evidence="7 8">
    <name type="scientific">Conoideocrella luteorostrata</name>
    <dbReference type="NCBI Taxonomy" id="1105319"/>
    <lineage>
        <taxon>Eukaryota</taxon>
        <taxon>Fungi</taxon>
        <taxon>Dikarya</taxon>
        <taxon>Ascomycota</taxon>
        <taxon>Pezizomycotina</taxon>
        <taxon>Sordariomycetes</taxon>
        <taxon>Hypocreomycetidae</taxon>
        <taxon>Hypocreales</taxon>
        <taxon>Clavicipitaceae</taxon>
        <taxon>Conoideocrella</taxon>
    </lineage>
</organism>
<dbReference type="Gene3D" id="3.40.50.620">
    <property type="entry name" value="HUPs"/>
    <property type="match status" value="1"/>
</dbReference>
<reference evidence="7" key="1">
    <citation type="submission" date="2023-06" db="EMBL/GenBank/DDBJ databases">
        <title>Conoideocrella luteorostrata (Hypocreales: Clavicipitaceae), a potential biocontrol fungus for elongate hemlock scale in United States Christmas tree production areas.</title>
        <authorList>
            <person name="Barrett H."/>
            <person name="Lovett B."/>
            <person name="Macias A.M."/>
            <person name="Stajich J.E."/>
            <person name="Kasson M.T."/>
        </authorList>
    </citation>
    <scope>NUCLEOTIDE SEQUENCE</scope>
    <source>
        <strain evidence="7">ARSEF 14590</strain>
    </source>
</reference>
<keyword evidence="8" id="KW-1185">Reference proteome</keyword>
<dbReference type="SUPFAM" id="SSF52402">
    <property type="entry name" value="Adenine nucleotide alpha hydrolases-like"/>
    <property type="match status" value="1"/>
</dbReference>
<dbReference type="PANTHER" id="PTHR23090:SF9">
    <property type="entry name" value="GLUTAMINE-DEPENDENT NAD(+) SYNTHETASE"/>
    <property type="match status" value="1"/>
</dbReference>
<dbReference type="GO" id="GO:0005737">
    <property type="term" value="C:cytoplasm"/>
    <property type="evidence" value="ECO:0007669"/>
    <property type="project" value="InterPro"/>
</dbReference>
<dbReference type="PANTHER" id="PTHR23090">
    <property type="entry name" value="NH 3 /GLUTAMINE-DEPENDENT NAD + SYNTHETASE"/>
    <property type="match status" value="1"/>
</dbReference>
<keyword evidence="5" id="KW-0520">NAD</keyword>
<evidence type="ECO:0000256" key="5">
    <source>
        <dbReference type="ARBA" id="ARBA00023027"/>
    </source>
</evidence>
<protein>
    <recommendedName>
        <fullName evidence="6">NAD/GMP synthase domain-containing protein</fullName>
    </recommendedName>
</protein>
<dbReference type="GO" id="GO:0003952">
    <property type="term" value="F:NAD+ synthase (glutamine-hydrolyzing) activity"/>
    <property type="evidence" value="ECO:0007669"/>
    <property type="project" value="InterPro"/>
</dbReference>
<dbReference type="GO" id="GO:0009435">
    <property type="term" value="P:NAD+ biosynthetic process"/>
    <property type="evidence" value="ECO:0007669"/>
    <property type="project" value="InterPro"/>
</dbReference>
<sequence>MIFCNGQVLAQSPQLSLNDVDVITATVDLDRVRAYRSSISRAIQAAQNTRKHNRIQTSFELSPEEDDLDLQKPRQKFTDFDAKFKVEGGSEAENLMLQNIQARTRMVVRHQFTYEFAQILPTTRELAGGGSLLVLGSVNVGEALRGYMTKYDCSSADINPIGSVDKAALRGFIA</sequence>
<evidence type="ECO:0000259" key="6">
    <source>
        <dbReference type="Pfam" id="PF02540"/>
    </source>
</evidence>
<dbReference type="InterPro" id="IPR014729">
    <property type="entry name" value="Rossmann-like_a/b/a_fold"/>
</dbReference>
<dbReference type="Pfam" id="PF02540">
    <property type="entry name" value="NAD_synthase"/>
    <property type="match status" value="1"/>
</dbReference>
<name>A0AAJ0G134_9HYPO</name>
<keyword evidence="4" id="KW-0067">ATP-binding</keyword>
<dbReference type="Proteomes" id="UP001251528">
    <property type="component" value="Unassembled WGS sequence"/>
</dbReference>
<proteinExistence type="predicted"/>
<dbReference type="AlphaFoldDB" id="A0AAJ0G134"/>
<dbReference type="EMBL" id="JASWJB010000032">
    <property type="protein sequence ID" value="KAK2608825.1"/>
    <property type="molecule type" value="Genomic_DNA"/>
</dbReference>
<accession>A0AAJ0G134</accession>
<dbReference type="GO" id="GO:0005524">
    <property type="term" value="F:ATP binding"/>
    <property type="evidence" value="ECO:0007669"/>
    <property type="project" value="UniProtKB-KW"/>
</dbReference>
<evidence type="ECO:0000256" key="2">
    <source>
        <dbReference type="ARBA" id="ARBA00022598"/>
    </source>
</evidence>
<dbReference type="InterPro" id="IPR003694">
    <property type="entry name" value="NAD_synthase"/>
</dbReference>
<evidence type="ECO:0000256" key="4">
    <source>
        <dbReference type="ARBA" id="ARBA00022840"/>
    </source>
</evidence>